<dbReference type="Proteomes" id="UP000266673">
    <property type="component" value="Unassembled WGS sequence"/>
</dbReference>
<sequence length="131" mass="14942">MKRKSEERRKMGRRSNWIVRSVTNSNKYEFGAGEAGSVWMDDHRTKFLKEADLKLPKVLKNMLVKFIKKTIELFKTAGRPKRPRDINQRALSGCMSIPKKAKNEKACAKVNDEQQDPESPCSGSLSSESLI</sequence>
<feature type="region of interest" description="Disordered" evidence="1">
    <location>
        <begin position="105"/>
        <end position="131"/>
    </location>
</feature>
<gene>
    <name evidence="2" type="ORF">C2G38_2226191</name>
</gene>
<proteinExistence type="predicted"/>
<organism evidence="2 3">
    <name type="scientific">Gigaspora rosea</name>
    <dbReference type="NCBI Taxonomy" id="44941"/>
    <lineage>
        <taxon>Eukaryota</taxon>
        <taxon>Fungi</taxon>
        <taxon>Fungi incertae sedis</taxon>
        <taxon>Mucoromycota</taxon>
        <taxon>Glomeromycotina</taxon>
        <taxon>Glomeromycetes</taxon>
        <taxon>Diversisporales</taxon>
        <taxon>Gigasporaceae</taxon>
        <taxon>Gigaspora</taxon>
    </lineage>
</organism>
<keyword evidence="3" id="KW-1185">Reference proteome</keyword>
<reference evidence="2 3" key="1">
    <citation type="submission" date="2018-06" db="EMBL/GenBank/DDBJ databases">
        <title>Comparative genomics reveals the genomic features of Rhizophagus irregularis, R. cerebriforme, R. diaphanum and Gigaspora rosea, and their symbiotic lifestyle signature.</title>
        <authorList>
            <person name="Morin E."/>
            <person name="San Clemente H."/>
            <person name="Chen E.C.H."/>
            <person name="De La Providencia I."/>
            <person name="Hainaut M."/>
            <person name="Kuo A."/>
            <person name="Kohler A."/>
            <person name="Murat C."/>
            <person name="Tang N."/>
            <person name="Roy S."/>
            <person name="Loubradou J."/>
            <person name="Henrissat B."/>
            <person name="Grigoriev I.V."/>
            <person name="Corradi N."/>
            <person name="Roux C."/>
            <person name="Martin F.M."/>
        </authorList>
    </citation>
    <scope>NUCLEOTIDE SEQUENCE [LARGE SCALE GENOMIC DNA]</scope>
    <source>
        <strain evidence="2 3">DAOM 194757</strain>
    </source>
</reference>
<dbReference type="OrthoDB" id="2427805at2759"/>
<evidence type="ECO:0000313" key="2">
    <source>
        <dbReference type="EMBL" id="RIB03046.1"/>
    </source>
</evidence>
<accession>A0A397U7G0</accession>
<dbReference type="AlphaFoldDB" id="A0A397U7G0"/>
<evidence type="ECO:0000313" key="3">
    <source>
        <dbReference type="Proteomes" id="UP000266673"/>
    </source>
</evidence>
<evidence type="ECO:0000256" key="1">
    <source>
        <dbReference type="SAM" id="MobiDB-lite"/>
    </source>
</evidence>
<name>A0A397U7G0_9GLOM</name>
<comment type="caution">
    <text evidence="2">The sequence shown here is derived from an EMBL/GenBank/DDBJ whole genome shotgun (WGS) entry which is preliminary data.</text>
</comment>
<feature type="compositionally biased region" description="Low complexity" evidence="1">
    <location>
        <begin position="117"/>
        <end position="131"/>
    </location>
</feature>
<protein>
    <submittedName>
        <fullName evidence="2">Uncharacterized protein</fullName>
    </submittedName>
</protein>
<dbReference type="EMBL" id="QKWP01002521">
    <property type="protein sequence ID" value="RIB03046.1"/>
    <property type="molecule type" value="Genomic_DNA"/>
</dbReference>